<evidence type="ECO:0000313" key="10">
    <source>
        <dbReference type="EMBL" id="MTV32499.1"/>
    </source>
</evidence>
<dbReference type="InterPro" id="IPR050445">
    <property type="entry name" value="Bact_polysacc_biosynth/exp"/>
</dbReference>
<sequence>MGGFNTLPFGDSRPDTVQDRFELSSLIAFLKRHARWIIVSASAALILGLAFYALAPTRYRSVAELVVDPRGIPVSKSDAAAAAQGSDGLLLDLETQRYFLLSRTVLGAVVDSEHLDSDERFQPSGRIRALFGLKPTPEDRRESAIVQLSNAVEVSRGERAYILDVIVTTSSPELSARLANAIARTFLEKQNVSRNQAAQRASQALTEQADQLAEKIRKAEAKVTRYKADHDLSTFDGKLTIEQQISDANHQLGLARTQAADRLAYYEEVKRVEQSAGDAYSLSGAALSPVLNTLRAQYAALLQKKDAYDVQFGPLHPSAVELRQQIKGMQVQIKQEISHLAKSAYSAYRQAKSKEDALQSVLTKLDNKNFEMRDAVVELNALTRNLESSRTLYQSLTSRAKELEEKQQVNDSTSTIISEAVPNFKKSGPSLLLILGGALIFGIGVGSALGYVHDLYGGGAGKPEADVDRLLGIPVLAELSPAELADAGTEANPNLARQMRRILKPMTGAESSDSSRVILLWGLENDSRRTQIAFDLAATAYADGRRVTLVDGDLDSNDAMESWRLRKQRLAPARSSARYANDQSSDRGAFAVASLRKAGGLLRRRPTAREMRSALAPHLEGTSELILISAATTGFALDYAGMADFIVLLLDSAKLQPRSLVDLSKTFSGEVEKIAGTVIVREDIAA</sequence>
<evidence type="ECO:0000313" key="11">
    <source>
        <dbReference type="Proteomes" id="UP000439113"/>
    </source>
</evidence>
<keyword evidence="2" id="KW-1003">Cell membrane</keyword>
<dbReference type="Pfam" id="PF02706">
    <property type="entry name" value="Wzz"/>
    <property type="match status" value="1"/>
</dbReference>
<proteinExistence type="predicted"/>
<evidence type="ECO:0000256" key="3">
    <source>
        <dbReference type="ARBA" id="ARBA00022692"/>
    </source>
</evidence>
<feature type="domain" description="Polysaccharide chain length determinant N-terminal" evidence="8">
    <location>
        <begin position="20"/>
        <end position="112"/>
    </location>
</feature>
<evidence type="ECO:0000256" key="5">
    <source>
        <dbReference type="ARBA" id="ARBA00023136"/>
    </source>
</evidence>
<dbReference type="GO" id="GO:0005886">
    <property type="term" value="C:plasma membrane"/>
    <property type="evidence" value="ECO:0007669"/>
    <property type="project" value="UniProtKB-SubCell"/>
</dbReference>
<dbReference type="OrthoDB" id="230260at2"/>
<feature type="coiled-coil region" evidence="6">
    <location>
        <begin position="195"/>
        <end position="229"/>
    </location>
</feature>
<comment type="caution">
    <text evidence="10">The sequence shown here is derived from an EMBL/GenBank/DDBJ whole genome shotgun (WGS) entry which is preliminary data.</text>
</comment>
<reference evidence="10 11" key="1">
    <citation type="submission" date="2019-11" db="EMBL/GenBank/DDBJ databases">
        <title>Whole-genome sequence of a Rhodoblastus acidophilus DSM 142.</title>
        <authorList>
            <person name="Kyndt J.A."/>
            <person name="Meyer T.E."/>
        </authorList>
    </citation>
    <scope>NUCLEOTIDE SEQUENCE [LARGE SCALE GENOMIC DNA]</scope>
    <source>
        <strain evidence="10 11">DSM 142</strain>
    </source>
</reference>
<dbReference type="Gene3D" id="3.40.50.300">
    <property type="entry name" value="P-loop containing nucleotide triphosphate hydrolases"/>
    <property type="match status" value="1"/>
</dbReference>
<comment type="subcellular location">
    <subcellularLocation>
        <location evidence="1">Cell membrane</location>
        <topology evidence="1">Multi-pass membrane protein</topology>
    </subcellularLocation>
</comment>
<evidence type="ECO:0008006" key="12">
    <source>
        <dbReference type="Google" id="ProtNLM"/>
    </source>
</evidence>
<dbReference type="Pfam" id="PF13807">
    <property type="entry name" value="GNVR"/>
    <property type="match status" value="1"/>
</dbReference>
<evidence type="ECO:0000256" key="1">
    <source>
        <dbReference type="ARBA" id="ARBA00004651"/>
    </source>
</evidence>
<evidence type="ECO:0000259" key="9">
    <source>
        <dbReference type="Pfam" id="PF13807"/>
    </source>
</evidence>
<name>A0A6N8DPV2_RHOAC</name>
<keyword evidence="6" id="KW-0175">Coiled coil</keyword>
<evidence type="ECO:0000256" key="6">
    <source>
        <dbReference type="SAM" id="Coils"/>
    </source>
</evidence>
<dbReference type="PANTHER" id="PTHR32309:SF13">
    <property type="entry name" value="FERRIC ENTEROBACTIN TRANSPORT PROTEIN FEPE"/>
    <property type="match status" value="1"/>
</dbReference>
<gene>
    <name evidence="10" type="ORF">GJ654_16055</name>
</gene>
<dbReference type="InterPro" id="IPR003856">
    <property type="entry name" value="LPS_length_determ_N"/>
</dbReference>
<feature type="transmembrane region" description="Helical" evidence="7">
    <location>
        <begin position="431"/>
        <end position="452"/>
    </location>
</feature>
<dbReference type="RefSeq" id="WP_155447188.1">
    <property type="nucleotide sequence ID" value="NZ_JAOQNR010000017.1"/>
</dbReference>
<evidence type="ECO:0000259" key="8">
    <source>
        <dbReference type="Pfam" id="PF02706"/>
    </source>
</evidence>
<accession>A0A6N8DPV2</accession>
<feature type="domain" description="Tyrosine-protein kinase G-rich" evidence="9">
    <location>
        <begin position="381"/>
        <end position="449"/>
    </location>
</feature>
<keyword evidence="3 7" id="KW-0812">Transmembrane</keyword>
<feature type="transmembrane region" description="Helical" evidence="7">
    <location>
        <begin position="34"/>
        <end position="55"/>
    </location>
</feature>
<dbReference type="EMBL" id="WNKS01000017">
    <property type="protein sequence ID" value="MTV32499.1"/>
    <property type="molecule type" value="Genomic_DNA"/>
</dbReference>
<protein>
    <recommendedName>
        <fullName evidence="12">Polysaccharide chain length determinant N-terminal domain-containing protein</fullName>
    </recommendedName>
</protein>
<evidence type="ECO:0000256" key="2">
    <source>
        <dbReference type="ARBA" id="ARBA00022475"/>
    </source>
</evidence>
<keyword evidence="5 7" id="KW-0472">Membrane</keyword>
<dbReference type="InterPro" id="IPR032807">
    <property type="entry name" value="GNVR"/>
</dbReference>
<dbReference type="PANTHER" id="PTHR32309">
    <property type="entry name" value="TYROSINE-PROTEIN KINASE"/>
    <property type="match status" value="1"/>
</dbReference>
<keyword evidence="4 7" id="KW-1133">Transmembrane helix</keyword>
<dbReference type="InterPro" id="IPR027417">
    <property type="entry name" value="P-loop_NTPase"/>
</dbReference>
<evidence type="ECO:0000256" key="4">
    <source>
        <dbReference type="ARBA" id="ARBA00022989"/>
    </source>
</evidence>
<dbReference type="AlphaFoldDB" id="A0A6N8DPV2"/>
<dbReference type="Proteomes" id="UP000439113">
    <property type="component" value="Unassembled WGS sequence"/>
</dbReference>
<organism evidence="10 11">
    <name type="scientific">Rhodoblastus acidophilus</name>
    <name type="common">Rhodopseudomonas acidophila</name>
    <dbReference type="NCBI Taxonomy" id="1074"/>
    <lineage>
        <taxon>Bacteria</taxon>
        <taxon>Pseudomonadati</taxon>
        <taxon>Pseudomonadota</taxon>
        <taxon>Alphaproteobacteria</taxon>
        <taxon>Hyphomicrobiales</taxon>
        <taxon>Rhodoblastaceae</taxon>
        <taxon>Rhodoblastus</taxon>
    </lineage>
</organism>
<dbReference type="GO" id="GO:0004713">
    <property type="term" value="F:protein tyrosine kinase activity"/>
    <property type="evidence" value="ECO:0007669"/>
    <property type="project" value="TreeGrafter"/>
</dbReference>
<evidence type="ECO:0000256" key="7">
    <source>
        <dbReference type="SAM" id="Phobius"/>
    </source>
</evidence>